<keyword evidence="2" id="KW-1185">Reference proteome</keyword>
<proteinExistence type="predicted"/>
<comment type="caution">
    <text evidence="1">The sequence shown here is derived from an EMBL/GenBank/DDBJ whole genome shotgun (WGS) entry which is preliminary data.</text>
</comment>
<organism evidence="1 2">
    <name type="scientific">Pistacia integerrima</name>
    <dbReference type="NCBI Taxonomy" id="434235"/>
    <lineage>
        <taxon>Eukaryota</taxon>
        <taxon>Viridiplantae</taxon>
        <taxon>Streptophyta</taxon>
        <taxon>Embryophyta</taxon>
        <taxon>Tracheophyta</taxon>
        <taxon>Spermatophyta</taxon>
        <taxon>Magnoliopsida</taxon>
        <taxon>eudicotyledons</taxon>
        <taxon>Gunneridae</taxon>
        <taxon>Pentapetalae</taxon>
        <taxon>rosids</taxon>
        <taxon>malvids</taxon>
        <taxon>Sapindales</taxon>
        <taxon>Anacardiaceae</taxon>
        <taxon>Pistacia</taxon>
    </lineage>
</organism>
<sequence>MPSRTNWTATITEDDQENDPAKDDNEDDEDEDKDHNAVTTNQVPRMLRDMSIAVLRELRGFSLDNDNINLDGGNNTQQNNPDGNNN</sequence>
<evidence type="ECO:0000313" key="1">
    <source>
        <dbReference type="EMBL" id="KAJ0031955.1"/>
    </source>
</evidence>
<protein>
    <submittedName>
        <fullName evidence="1">Uncharacterized protein</fullName>
    </submittedName>
</protein>
<accession>A0ACC0YBT7</accession>
<gene>
    <name evidence="1" type="ORF">Pint_14585</name>
</gene>
<reference evidence="2" key="1">
    <citation type="journal article" date="2023" name="G3 (Bethesda)">
        <title>Genome assembly and association tests identify interacting loci associated with vigor, precocity, and sex in interspecific pistachio rootstocks.</title>
        <authorList>
            <person name="Palmer W."/>
            <person name="Jacygrad E."/>
            <person name="Sagayaradj S."/>
            <person name="Cavanaugh K."/>
            <person name="Han R."/>
            <person name="Bertier L."/>
            <person name="Beede B."/>
            <person name="Kafkas S."/>
            <person name="Golino D."/>
            <person name="Preece J."/>
            <person name="Michelmore R."/>
        </authorList>
    </citation>
    <scope>NUCLEOTIDE SEQUENCE [LARGE SCALE GENOMIC DNA]</scope>
</reference>
<dbReference type="Proteomes" id="UP001163603">
    <property type="component" value="Chromosome 8"/>
</dbReference>
<name>A0ACC0YBT7_9ROSI</name>
<evidence type="ECO:0000313" key="2">
    <source>
        <dbReference type="Proteomes" id="UP001163603"/>
    </source>
</evidence>
<dbReference type="EMBL" id="CM047743">
    <property type="protein sequence ID" value="KAJ0031955.1"/>
    <property type="molecule type" value="Genomic_DNA"/>
</dbReference>